<reference evidence="9" key="1">
    <citation type="submission" date="2017-11" db="EMBL/GenBank/DDBJ databases">
        <title>The sensing device of the deep-sea amphipod.</title>
        <authorList>
            <person name="Kobayashi H."/>
            <person name="Nagahama T."/>
            <person name="Arai W."/>
            <person name="Sasagawa Y."/>
            <person name="Umeda M."/>
            <person name="Hayashi T."/>
            <person name="Nikaido I."/>
            <person name="Watanabe H."/>
            <person name="Oguri K."/>
            <person name="Kitazato H."/>
            <person name="Fujioka K."/>
            <person name="Kido Y."/>
            <person name="Takami H."/>
        </authorList>
    </citation>
    <scope>NUCLEOTIDE SEQUENCE</scope>
    <source>
        <tissue evidence="9">Whole body</tissue>
    </source>
</reference>
<sequence>MCPLYPMNVFLTYAALLAITWIIAGSAVVGAVSKSLSSLNPRLVLNNSVVTSLDLKEGELQHLTLYLENIPDYYTGELLLEIVSPDGLEHLKITPPSFVINKNVTTATKPPGFPSDYAILTDASPGKQDGESTRAGRKVSESSGRYMEGELDVSGVFLGFSEVRFVLSDGQDHDLKEVDSSSSVPVKVQRGAHVLDKIFVLVVILLVIIVYINMGCAIDLDVIKETLRRPVAPVVGLLTQYLVMPLLSYGLGYVFLSSTPALWLGLFVTGCSPGGGGSNMWTYLLGGSLDLSVTMTFISTVAAFAAMPLWLWALAPTIFQDGQFDSPPYRNIGMLVLGLIVPISVGLALKRCCPKGASLLKKLLKPLSLFFIIFVMSFGIYAYWFIFQFFTWRVAVCGLCLPLFGFMAGGCAALVLKRNTAESIAISVETGLQNTGLAIGLLKIALSSFAPLGDIAMVVPIAVATLTPVPLLGAYAVVLWRGRGQKASKGDLKHQRSKGDLVQLSTDTASLSITNS</sequence>
<organism evidence="8">
    <name type="scientific">Hirondellea gigas</name>
    <dbReference type="NCBI Taxonomy" id="1518452"/>
    <lineage>
        <taxon>Eukaryota</taxon>
        <taxon>Metazoa</taxon>
        <taxon>Ecdysozoa</taxon>
        <taxon>Arthropoda</taxon>
        <taxon>Crustacea</taxon>
        <taxon>Multicrustacea</taxon>
        <taxon>Malacostraca</taxon>
        <taxon>Eumalacostraca</taxon>
        <taxon>Peracarida</taxon>
        <taxon>Amphipoda</taxon>
        <taxon>Amphilochidea</taxon>
        <taxon>Lysianassida</taxon>
        <taxon>Lysianassidira</taxon>
        <taxon>Lysianassoidea</taxon>
        <taxon>Lysianassidae</taxon>
        <taxon>Hirondellea</taxon>
    </lineage>
</organism>
<evidence type="ECO:0000256" key="6">
    <source>
        <dbReference type="ARBA" id="ARBA00023136"/>
    </source>
</evidence>
<dbReference type="EMBL" id="IACT01002802">
    <property type="protein sequence ID" value="LAC22061.1"/>
    <property type="molecule type" value="mRNA"/>
</dbReference>
<name>A0A2P2HWE9_9CRUS</name>
<reference evidence="8" key="2">
    <citation type="journal article" date="2018" name="Biosci. Biotechnol. Biochem.">
        <title>Polysaccharide hydrolase of the hadal zone amphipods Hirondellea gigas.</title>
        <authorList>
            <person name="Kobayashi H."/>
            <person name="Nagahama T."/>
            <person name="Arai W."/>
            <person name="Sasagawa Y."/>
            <person name="Umeda M."/>
            <person name="Hayashi T."/>
            <person name="Nikaido I."/>
            <person name="Watanabe H."/>
            <person name="Oguri K."/>
            <person name="Kitazato H."/>
            <person name="Fujioka K."/>
            <person name="Kido Y."/>
            <person name="Takami H."/>
        </authorList>
    </citation>
    <scope>NUCLEOTIDE SEQUENCE</scope>
    <source>
        <tissue evidence="8">Whole body</tissue>
    </source>
</reference>
<evidence type="ECO:0000256" key="4">
    <source>
        <dbReference type="ARBA" id="ARBA00022847"/>
    </source>
</evidence>
<feature type="transmembrane region" description="Helical" evidence="7">
    <location>
        <begin position="369"/>
        <end position="386"/>
    </location>
</feature>
<accession>A0A2P2HWE9</accession>
<keyword evidence="4" id="KW-0813">Transport</keyword>
<comment type="similarity">
    <text evidence="2">Belongs to the bile acid:sodium symporter (BASS) (TC 2.A.28) family.</text>
</comment>
<feature type="transmembrane region" description="Helical" evidence="7">
    <location>
        <begin position="455"/>
        <end position="480"/>
    </location>
</feature>
<dbReference type="InterPro" id="IPR038770">
    <property type="entry name" value="Na+/solute_symporter_sf"/>
</dbReference>
<dbReference type="InterPro" id="IPR002657">
    <property type="entry name" value="BilAc:Na_symport/Acr3"/>
</dbReference>
<feature type="transmembrane region" description="Helical" evidence="7">
    <location>
        <begin position="198"/>
        <end position="222"/>
    </location>
</feature>
<dbReference type="AlphaFoldDB" id="A0A2P2HWE9"/>
<dbReference type="Pfam" id="PF01758">
    <property type="entry name" value="SBF"/>
    <property type="match status" value="1"/>
</dbReference>
<evidence type="ECO:0000313" key="8">
    <source>
        <dbReference type="EMBL" id="LAB66113.1"/>
    </source>
</evidence>
<feature type="transmembrane region" description="Helical" evidence="7">
    <location>
        <begin position="291"/>
        <end position="312"/>
    </location>
</feature>
<dbReference type="EMBL" id="IACF01000325">
    <property type="protein sequence ID" value="LAB66113.1"/>
    <property type="molecule type" value="mRNA"/>
</dbReference>
<evidence type="ECO:0000256" key="5">
    <source>
        <dbReference type="ARBA" id="ARBA00022989"/>
    </source>
</evidence>
<comment type="subcellular location">
    <subcellularLocation>
        <location evidence="1">Membrane</location>
        <topology evidence="1">Multi-pass membrane protein</topology>
    </subcellularLocation>
</comment>
<evidence type="ECO:0000256" key="1">
    <source>
        <dbReference type="ARBA" id="ARBA00004141"/>
    </source>
</evidence>
<dbReference type="GO" id="GO:0016020">
    <property type="term" value="C:membrane"/>
    <property type="evidence" value="ECO:0007669"/>
    <property type="project" value="UniProtKB-SubCell"/>
</dbReference>
<keyword evidence="3 7" id="KW-0812">Transmembrane</keyword>
<proteinExistence type="evidence at transcript level"/>
<dbReference type="Gene3D" id="1.20.1530.20">
    <property type="match status" value="1"/>
</dbReference>
<evidence type="ECO:0000256" key="7">
    <source>
        <dbReference type="SAM" id="Phobius"/>
    </source>
</evidence>
<evidence type="ECO:0000256" key="3">
    <source>
        <dbReference type="ARBA" id="ARBA00022692"/>
    </source>
</evidence>
<keyword evidence="5 7" id="KW-1133">Transmembrane helix</keyword>
<feature type="transmembrane region" description="Helical" evidence="7">
    <location>
        <begin position="262"/>
        <end position="284"/>
    </location>
</feature>
<dbReference type="PANTHER" id="PTHR10361">
    <property type="entry name" value="SODIUM-BILE ACID COTRANSPORTER"/>
    <property type="match status" value="1"/>
</dbReference>
<evidence type="ECO:0000313" key="9">
    <source>
        <dbReference type="EMBL" id="LAC22061.1"/>
    </source>
</evidence>
<keyword evidence="4" id="KW-0769">Symport</keyword>
<dbReference type="InterPro" id="IPR004710">
    <property type="entry name" value="Bilac:Na_transpt"/>
</dbReference>
<keyword evidence="6 7" id="KW-0472">Membrane</keyword>
<feature type="transmembrane region" description="Helical" evidence="7">
    <location>
        <begin position="332"/>
        <end position="349"/>
    </location>
</feature>
<protein>
    <submittedName>
        <fullName evidence="8">P3 protein-like</fullName>
    </submittedName>
</protein>
<dbReference type="GO" id="GO:0015293">
    <property type="term" value="F:symporter activity"/>
    <property type="evidence" value="ECO:0007669"/>
    <property type="project" value="UniProtKB-KW"/>
</dbReference>
<feature type="transmembrane region" description="Helical" evidence="7">
    <location>
        <begin position="234"/>
        <end position="256"/>
    </location>
</feature>
<feature type="transmembrane region" description="Helical" evidence="7">
    <location>
        <begin position="392"/>
        <end position="416"/>
    </location>
</feature>
<dbReference type="PANTHER" id="PTHR10361:SF28">
    <property type="entry name" value="P3 PROTEIN-RELATED"/>
    <property type="match status" value="1"/>
</dbReference>
<evidence type="ECO:0000256" key="2">
    <source>
        <dbReference type="ARBA" id="ARBA00006528"/>
    </source>
</evidence>